<dbReference type="KEGG" id="mgg:MPLG2_2994"/>
<protein>
    <submittedName>
        <fullName evidence="2">Uncharacterized protein</fullName>
    </submittedName>
</protein>
<organism evidence="2 3">
    <name type="scientific">Micropruina glycogenica</name>
    <dbReference type="NCBI Taxonomy" id="75385"/>
    <lineage>
        <taxon>Bacteria</taxon>
        <taxon>Bacillati</taxon>
        <taxon>Actinomycetota</taxon>
        <taxon>Actinomycetes</taxon>
        <taxon>Propionibacteriales</taxon>
        <taxon>Nocardioidaceae</taxon>
        <taxon>Micropruina</taxon>
    </lineage>
</organism>
<gene>
    <name evidence="2" type="ORF">MPLG2_2994</name>
</gene>
<evidence type="ECO:0000313" key="2">
    <source>
        <dbReference type="EMBL" id="SPD88024.1"/>
    </source>
</evidence>
<evidence type="ECO:0000256" key="1">
    <source>
        <dbReference type="SAM" id="Phobius"/>
    </source>
</evidence>
<sequence length="293" mass="31277">MAGAQHRSVTGMDERTLGRIDLILFDADYRDGKAAIEDSWRVAVLASDPRTRAAHERARAEAVEAANQRRDPSAPRVRPSTTLHRAALAMALVAGVVAVALLSTPRTSALALRDVMLPAGALALTSAALLCWLEPRRANGSLWGSRVPAGIHLGFGGLWLLAAAAVFIFRWGEVGITAALPALAGLALFVLAGLVALALGGFALRADRAGHQSGAVRLTGDLIDPSDSSEVLRALDQWWAKTGPEAMQRSAARVLAVRLEVLARLRAGRLITPDEQQRAGYASDPEQWAERRR</sequence>
<keyword evidence="3" id="KW-1185">Reference proteome</keyword>
<feature type="transmembrane region" description="Helical" evidence="1">
    <location>
        <begin position="115"/>
        <end position="133"/>
    </location>
</feature>
<dbReference type="AlphaFoldDB" id="A0A2N9JIX8"/>
<feature type="transmembrane region" description="Helical" evidence="1">
    <location>
        <begin position="153"/>
        <end position="172"/>
    </location>
</feature>
<name>A0A2N9JIX8_9ACTN</name>
<keyword evidence="1" id="KW-0472">Membrane</keyword>
<reference evidence="2 3" key="1">
    <citation type="submission" date="2018-02" db="EMBL/GenBank/DDBJ databases">
        <authorList>
            <person name="Cohen D.B."/>
            <person name="Kent A.D."/>
        </authorList>
    </citation>
    <scope>NUCLEOTIDE SEQUENCE [LARGE SCALE GENOMIC DNA]</scope>
    <source>
        <strain evidence="2">1</strain>
    </source>
</reference>
<keyword evidence="1" id="KW-1133">Transmembrane helix</keyword>
<dbReference type="EMBL" id="LT985188">
    <property type="protein sequence ID" value="SPD88024.1"/>
    <property type="molecule type" value="Genomic_DNA"/>
</dbReference>
<accession>A0A2N9JIX8</accession>
<feature type="transmembrane region" description="Helical" evidence="1">
    <location>
        <begin position="86"/>
        <end position="103"/>
    </location>
</feature>
<evidence type="ECO:0000313" key="3">
    <source>
        <dbReference type="Proteomes" id="UP000238164"/>
    </source>
</evidence>
<feature type="transmembrane region" description="Helical" evidence="1">
    <location>
        <begin position="178"/>
        <end position="204"/>
    </location>
</feature>
<proteinExistence type="predicted"/>
<keyword evidence="1" id="KW-0812">Transmembrane</keyword>
<dbReference type="RefSeq" id="WP_105186622.1">
    <property type="nucleotide sequence ID" value="NZ_BAAAGO010000035.1"/>
</dbReference>
<dbReference type="Proteomes" id="UP000238164">
    <property type="component" value="Chromosome 1"/>
</dbReference>